<dbReference type="InterPro" id="IPR008972">
    <property type="entry name" value="Cupredoxin"/>
</dbReference>
<evidence type="ECO:0000259" key="4">
    <source>
        <dbReference type="Pfam" id="PF13473"/>
    </source>
</evidence>
<reference evidence="5" key="1">
    <citation type="submission" date="2020-10" db="EMBL/GenBank/DDBJ databases">
        <title>Taxonomic study of unclassified bacteria belonging to the class Ktedonobacteria.</title>
        <authorList>
            <person name="Yabe S."/>
            <person name="Wang C.M."/>
            <person name="Zheng Y."/>
            <person name="Sakai Y."/>
            <person name="Cavaletti L."/>
            <person name="Monciardini P."/>
            <person name="Donadio S."/>
        </authorList>
    </citation>
    <scope>NUCLEOTIDE SEQUENCE</scope>
    <source>
        <strain evidence="5">ID150040</strain>
    </source>
</reference>
<evidence type="ECO:0000256" key="3">
    <source>
        <dbReference type="SAM" id="SignalP"/>
    </source>
</evidence>
<dbReference type="PANTHER" id="PTHR38439:SF3">
    <property type="entry name" value="COPPER-RESISTANT CUPROPROTEIN COPI"/>
    <property type="match status" value="1"/>
</dbReference>
<dbReference type="AlphaFoldDB" id="A0A8J3IFQ9"/>
<organism evidence="5 6">
    <name type="scientific">Reticulibacter mediterranei</name>
    <dbReference type="NCBI Taxonomy" id="2778369"/>
    <lineage>
        <taxon>Bacteria</taxon>
        <taxon>Bacillati</taxon>
        <taxon>Chloroflexota</taxon>
        <taxon>Ktedonobacteria</taxon>
        <taxon>Ktedonobacterales</taxon>
        <taxon>Reticulibacteraceae</taxon>
        <taxon>Reticulibacter</taxon>
    </lineage>
</organism>
<dbReference type="Proteomes" id="UP000597444">
    <property type="component" value="Unassembled WGS sequence"/>
</dbReference>
<feature type="signal peptide" evidence="3">
    <location>
        <begin position="1"/>
        <end position="21"/>
    </location>
</feature>
<name>A0A8J3IFQ9_9CHLR</name>
<dbReference type="GO" id="GO:0046872">
    <property type="term" value="F:metal ion binding"/>
    <property type="evidence" value="ECO:0007669"/>
    <property type="project" value="UniProtKB-KW"/>
</dbReference>
<dbReference type="RefSeq" id="WP_220205272.1">
    <property type="nucleotide sequence ID" value="NZ_BNJK01000001.1"/>
</dbReference>
<evidence type="ECO:0000313" key="5">
    <source>
        <dbReference type="EMBL" id="GHO94544.1"/>
    </source>
</evidence>
<dbReference type="Gene3D" id="2.60.40.420">
    <property type="entry name" value="Cupredoxins - blue copper proteins"/>
    <property type="match status" value="1"/>
</dbReference>
<gene>
    <name evidence="5" type="primary">copC</name>
    <name evidence="5" type="ORF">KSF_045920</name>
</gene>
<dbReference type="PANTHER" id="PTHR38439">
    <property type="entry name" value="AURACYANIN-B"/>
    <property type="match status" value="1"/>
</dbReference>
<evidence type="ECO:0000313" key="6">
    <source>
        <dbReference type="Proteomes" id="UP000597444"/>
    </source>
</evidence>
<accession>A0A8J3IFQ9</accession>
<evidence type="ECO:0000256" key="1">
    <source>
        <dbReference type="ARBA" id="ARBA00022723"/>
    </source>
</evidence>
<keyword evidence="1" id="KW-0479">Metal-binding</keyword>
<dbReference type="PROSITE" id="PS51257">
    <property type="entry name" value="PROKAR_LIPOPROTEIN"/>
    <property type="match status" value="1"/>
</dbReference>
<evidence type="ECO:0000256" key="2">
    <source>
        <dbReference type="ARBA" id="ARBA00023008"/>
    </source>
</evidence>
<dbReference type="InterPro" id="IPR028096">
    <property type="entry name" value="EfeO_Cupredoxin"/>
</dbReference>
<sequence>MKRFYLLTCLLVLLSGSLALSACGGESGNGTQEVRIVMGDMYFKPDMTTFKVGKAYRFVLVNEGKVKHEFTIAPPRKAGQTEKDEDAVSLIDADDIQPGETKNVDFTFKDAAPAGTLEFECSYPGHYEGGMHTSIVVEA</sequence>
<keyword evidence="2" id="KW-0186">Copper</keyword>
<protein>
    <submittedName>
        <fullName evidence="5">Copper oxidase</fullName>
    </submittedName>
</protein>
<dbReference type="SUPFAM" id="SSF49503">
    <property type="entry name" value="Cupredoxins"/>
    <property type="match status" value="1"/>
</dbReference>
<keyword evidence="3" id="KW-0732">Signal</keyword>
<dbReference type="Pfam" id="PF13473">
    <property type="entry name" value="Cupredoxin_1"/>
    <property type="match status" value="1"/>
</dbReference>
<dbReference type="EMBL" id="BNJK01000001">
    <property type="protein sequence ID" value="GHO94544.1"/>
    <property type="molecule type" value="Genomic_DNA"/>
</dbReference>
<comment type="caution">
    <text evidence="5">The sequence shown here is derived from an EMBL/GenBank/DDBJ whole genome shotgun (WGS) entry which is preliminary data.</text>
</comment>
<dbReference type="InterPro" id="IPR050845">
    <property type="entry name" value="Cu-binding_ET"/>
</dbReference>
<proteinExistence type="predicted"/>
<feature type="chain" id="PRO_5035243502" evidence="3">
    <location>
        <begin position="22"/>
        <end position="139"/>
    </location>
</feature>
<feature type="domain" description="EfeO-type cupredoxin-like" evidence="4">
    <location>
        <begin position="24"/>
        <end position="126"/>
    </location>
</feature>
<keyword evidence="6" id="KW-1185">Reference proteome</keyword>